<dbReference type="Proteomes" id="UP001484239">
    <property type="component" value="Unassembled WGS sequence"/>
</dbReference>
<protein>
    <submittedName>
        <fullName evidence="2">Uncharacterized protein</fullName>
    </submittedName>
</protein>
<proteinExistence type="predicted"/>
<sequence>MVQLWGVFDDIYCPHEHTFDFLEQVFDQVMALFPSLGSTSAATKRRRRSGSAARWRRR</sequence>
<evidence type="ECO:0000256" key="1">
    <source>
        <dbReference type="SAM" id="MobiDB-lite"/>
    </source>
</evidence>
<feature type="region of interest" description="Disordered" evidence="1">
    <location>
        <begin position="38"/>
        <end position="58"/>
    </location>
</feature>
<feature type="compositionally biased region" description="Basic residues" evidence="1">
    <location>
        <begin position="43"/>
        <end position="58"/>
    </location>
</feature>
<dbReference type="EMBL" id="JBBHLI010000004">
    <property type="protein sequence ID" value="MEK9501114.1"/>
    <property type="molecule type" value="Genomic_DNA"/>
</dbReference>
<name>A0ABU9E8W8_9BACT</name>
<evidence type="ECO:0000313" key="3">
    <source>
        <dbReference type="Proteomes" id="UP001484239"/>
    </source>
</evidence>
<gene>
    <name evidence="2" type="ORF">WI372_09005</name>
</gene>
<keyword evidence="3" id="KW-1185">Reference proteome</keyword>
<reference evidence="2 3" key="1">
    <citation type="submission" date="2024-02" db="EMBL/GenBank/DDBJ databases">
        <title>A novel Gemmatimonadota bacterium.</title>
        <authorList>
            <person name="Du Z.-J."/>
            <person name="Ye Y.-Q."/>
        </authorList>
    </citation>
    <scope>NUCLEOTIDE SEQUENCE [LARGE SCALE GENOMIC DNA]</scope>
    <source>
        <strain evidence="2 3">DH-20</strain>
    </source>
</reference>
<accession>A0ABU9E8W8</accession>
<evidence type="ECO:0000313" key="2">
    <source>
        <dbReference type="EMBL" id="MEK9501114.1"/>
    </source>
</evidence>
<organism evidence="2 3">
    <name type="scientific">Gaopeijia maritima</name>
    <dbReference type="NCBI Taxonomy" id="3119007"/>
    <lineage>
        <taxon>Bacteria</taxon>
        <taxon>Pseudomonadati</taxon>
        <taxon>Gemmatimonadota</taxon>
        <taxon>Longimicrobiia</taxon>
        <taxon>Gaopeijiales</taxon>
        <taxon>Gaopeijiaceae</taxon>
        <taxon>Gaopeijia</taxon>
    </lineage>
</organism>
<dbReference type="RefSeq" id="WP_405287936.1">
    <property type="nucleotide sequence ID" value="NZ_JBBHLJ010000003.1"/>
</dbReference>
<comment type="caution">
    <text evidence="2">The sequence shown here is derived from an EMBL/GenBank/DDBJ whole genome shotgun (WGS) entry which is preliminary data.</text>
</comment>